<accession>A0A8J1UND3</accession>
<proteinExistence type="inferred from homology"/>
<dbReference type="SUPFAM" id="SSF54416">
    <property type="entry name" value="Amine oxidase N-terminal region"/>
    <property type="match status" value="2"/>
</dbReference>
<dbReference type="InterPro" id="IPR015798">
    <property type="entry name" value="Cu_amine_oxidase_C"/>
</dbReference>
<sequence length="762" mass="88282">MMKRRFLIIFLAHVLNIGLSDRNICLEDVDITLGTSSSTFGELTTSEIDEVIRYIGKELNAVPSTTATVSDTFAYVIEKKPTRKEDALNHVDHDGPVPIREASVVLVTPEEVAEYTVGPLPNPTYHFRTEKPKWRRSDLRFIDRPFYTPADFVAVDTLIQKEGLKLKLLMQESFNGYDMGYDCLRDCITFSLVRTNVFQKNRFMWVYFKRKFDISLGLDRLYPLPLQMLLNVTDRDPSKWNTIQIWYNDHFFDSIDDLITKYNNDTITKVKIQSSVADMFSSSLRRREDEFSESSRKRGPDCFPQDGRRYSIDGRRIKYMNWEFEFTNRQSTGPQLFDIRFRKERIVYELSLQEILLLYSGNNPVSRDANVVLDSEIVNGNFISPMAPGVDCPKGSSYFNSTIYNYHYGTSAVIPNAFCIFEDIDGPPLKRHYEYTLDRSYAFYAGMPNNALVLRTMQTIDNYDYIYDFIFYQNGVLGTKIAASGYVATEPTTNKKRAKQDQYGFQLNDNVLAMLHQHLFNFKVDMDIKGRTNRHETLAVKVRPTTLNVGNNIRDETYEQYLKTNAKSTEKQARYRFKYSQPKYYTFYNKDASQSKLKYNKAYYLDNQGASKFLFPDKWSKMGSVAWAKYQLAVTRHHDDEDTSSTIYNSFDQLDPVLNFDSYISDNENIIDEDLVAWVTVGMQHLPTPANDIPVTMTAGNSLSFYLKPFHYFDEDPSMTSHDNVFITPGRNGKENITENKNNAKENCCPPKDNIRFDSPII</sequence>
<evidence type="ECO:0000256" key="2">
    <source>
        <dbReference type="ARBA" id="ARBA00022723"/>
    </source>
</evidence>
<evidence type="ECO:0000256" key="7">
    <source>
        <dbReference type="RuleBase" id="RU000672"/>
    </source>
</evidence>
<evidence type="ECO:0000256" key="4">
    <source>
        <dbReference type="ARBA" id="ARBA00023002"/>
    </source>
</evidence>
<dbReference type="GO" id="GO:0008131">
    <property type="term" value="F:primary methylamine oxidase activity"/>
    <property type="evidence" value="ECO:0007669"/>
    <property type="project" value="InterPro"/>
</dbReference>
<keyword evidence="3 6" id="KW-0801">TPQ</keyword>
<dbReference type="PROSITE" id="PS01164">
    <property type="entry name" value="COPPER_AMINE_OXID_1"/>
    <property type="match status" value="1"/>
</dbReference>
<dbReference type="InterPro" id="IPR016182">
    <property type="entry name" value="Cu_amine_oxidase_N-reg"/>
</dbReference>
<organism evidence="8 9">
    <name type="scientific">Owenia fusiformis</name>
    <name type="common">Polychaete worm</name>
    <dbReference type="NCBI Taxonomy" id="6347"/>
    <lineage>
        <taxon>Eukaryota</taxon>
        <taxon>Metazoa</taxon>
        <taxon>Spiralia</taxon>
        <taxon>Lophotrochozoa</taxon>
        <taxon>Annelida</taxon>
        <taxon>Polychaeta</taxon>
        <taxon>Sedentaria</taxon>
        <taxon>Canalipalpata</taxon>
        <taxon>Sabellida</taxon>
        <taxon>Oweniida</taxon>
        <taxon>Oweniidae</taxon>
        <taxon>Owenia</taxon>
    </lineage>
</organism>
<evidence type="ECO:0000256" key="6">
    <source>
        <dbReference type="PIRSR" id="PIRSR600269-51"/>
    </source>
</evidence>
<dbReference type="AlphaFoldDB" id="A0A8J1UND3"/>
<comment type="caution">
    <text evidence="8">The sequence shown here is derived from an EMBL/GenBank/DDBJ whole genome shotgun (WGS) entry which is preliminary data.</text>
</comment>
<dbReference type="Proteomes" id="UP000749559">
    <property type="component" value="Unassembled WGS sequence"/>
</dbReference>
<dbReference type="Gene3D" id="2.70.98.20">
    <property type="entry name" value="Copper amine oxidase, catalytic domain"/>
    <property type="match status" value="1"/>
</dbReference>
<dbReference type="EC" id="1.4.3.-" evidence="7"/>
<comment type="cofactor">
    <cofactor evidence="7">
        <name>Cu cation</name>
        <dbReference type="ChEBI" id="CHEBI:23378"/>
    </cofactor>
    <text evidence="7">Contains 1 topaquinone per subunit.</text>
</comment>
<keyword evidence="9" id="KW-1185">Reference proteome</keyword>
<dbReference type="Pfam" id="PF09248">
    <property type="entry name" value="DUF1965"/>
    <property type="match status" value="1"/>
</dbReference>
<dbReference type="GO" id="GO:0009308">
    <property type="term" value="P:amine metabolic process"/>
    <property type="evidence" value="ECO:0007669"/>
    <property type="project" value="UniProtKB-UniRule"/>
</dbReference>
<dbReference type="EMBL" id="CAIIXF020000009">
    <property type="protein sequence ID" value="CAH1793805.1"/>
    <property type="molecule type" value="Genomic_DNA"/>
</dbReference>
<evidence type="ECO:0000256" key="1">
    <source>
        <dbReference type="ARBA" id="ARBA00007983"/>
    </source>
</evidence>
<dbReference type="InterPro" id="IPR049948">
    <property type="entry name" value="Cu_Am_ox_TPQ-bd"/>
</dbReference>
<dbReference type="GO" id="GO:0005507">
    <property type="term" value="F:copper ion binding"/>
    <property type="evidence" value="ECO:0007669"/>
    <property type="project" value="InterPro"/>
</dbReference>
<dbReference type="Gene3D" id="3.10.450.40">
    <property type="match status" value="2"/>
</dbReference>
<dbReference type="Pfam" id="PF01179">
    <property type="entry name" value="Cu_amine_oxid"/>
    <property type="match status" value="1"/>
</dbReference>
<dbReference type="OrthoDB" id="5379943at2759"/>
<name>A0A8J1UND3_OWEFU</name>
<dbReference type="PANTHER" id="PTHR10638">
    <property type="entry name" value="COPPER AMINE OXIDASE"/>
    <property type="match status" value="1"/>
</dbReference>
<dbReference type="SUPFAM" id="SSF49998">
    <property type="entry name" value="Amine oxidase catalytic domain"/>
    <property type="match status" value="1"/>
</dbReference>
<keyword evidence="4 7" id="KW-0560">Oxidoreductase</keyword>
<dbReference type="InterPro" id="IPR036460">
    <property type="entry name" value="Cu_amine_oxidase_C_sf"/>
</dbReference>
<protein>
    <recommendedName>
        <fullName evidence="7">Amine oxidase</fullName>
        <ecNumber evidence="7">1.4.3.-</ecNumber>
    </recommendedName>
</protein>
<comment type="similarity">
    <text evidence="1 7">Belongs to the copper/topaquinone oxidase family.</text>
</comment>
<dbReference type="InterPro" id="IPR015328">
    <property type="entry name" value="DUF1965"/>
</dbReference>
<dbReference type="PANTHER" id="PTHR10638:SF20">
    <property type="entry name" value="AMINE OXIDASE"/>
    <property type="match status" value="1"/>
</dbReference>
<comment type="PTM">
    <text evidence="6 7">Topaquinone (TPQ) is generated by copper-dependent autoxidation of a specific tyrosyl residue.</text>
</comment>
<dbReference type="InterPro" id="IPR000269">
    <property type="entry name" value="Cu_amine_oxidase"/>
</dbReference>
<dbReference type="GO" id="GO:0005886">
    <property type="term" value="C:plasma membrane"/>
    <property type="evidence" value="ECO:0007669"/>
    <property type="project" value="TreeGrafter"/>
</dbReference>
<evidence type="ECO:0000256" key="5">
    <source>
        <dbReference type="ARBA" id="ARBA00023008"/>
    </source>
</evidence>
<dbReference type="PRINTS" id="PR00766">
    <property type="entry name" value="CUDAOXIDASE"/>
</dbReference>
<keyword evidence="2 7" id="KW-0479">Metal-binding</keyword>
<evidence type="ECO:0000313" key="9">
    <source>
        <dbReference type="Proteomes" id="UP000749559"/>
    </source>
</evidence>
<reference evidence="8" key="1">
    <citation type="submission" date="2022-03" db="EMBL/GenBank/DDBJ databases">
        <authorList>
            <person name="Martin C."/>
        </authorList>
    </citation>
    <scope>NUCLEOTIDE SEQUENCE</scope>
</reference>
<gene>
    <name evidence="8" type="ORF">OFUS_LOCUS18608</name>
</gene>
<evidence type="ECO:0000313" key="8">
    <source>
        <dbReference type="EMBL" id="CAH1793805.1"/>
    </source>
</evidence>
<keyword evidence="5 7" id="KW-0186">Copper</keyword>
<dbReference type="GO" id="GO:0048038">
    <property type="term" value="F:quinone binding"/>
    <property type="evidence" value="ECO:0007669"/>
    <property type="project" value="InterPro"/>
</dbReference>
<evidence type="ECO:0000256" key="3">
    <source>
        <dbReference type="ARBA" id="ARBA00022772"/>
    </source>
</evidence>
<feature type="modified residue" description="2',4',5'-topaquinone" evidence="6">
    <location>
        <position position="463"/>
    </location>
</feature>